<dbReference type="EMBL" id="JAHQIW010006445">
    <property type="protein sequence ID" value="KAJ1369200.1"/>
    <property type="molecule type" value="Genomic_DNA"/>
</dbReference>
<keyword evidence="2" id="KW-1185">Reference proteome</keyword>
<evidence type="ECO:0000313" key="1">
    <source>
        <dbReference type="EMBL" id="KAJ1369200.1"/>
    </source>
</evidence>
<proteinExistence type="predicted"/>
<organism evidence="1 2">
    <name type="scientific">Parelaphostrongylus tenuis</name>
    <name type="common">Meningeal worm</name>
    <dbReference type="NCBI Taxonomy" id="148309"/>
    <lineage>
        <taxon>Eukaryota</taxon>
        <taxon>Metazoa</taxon>
        <taxon>Ecdysozoa</taxon>
        <taxon>Nematoda</taxon>
        <taxon>Chromadorea</taxon>
        <taxon>Rhabditida</taxon>
        <taxon>Rhabditina</taxon>
        <taxon>Rhabditomorpha</taxon>
        <taxon>Strongyloidea</taxon>
        <taxon>Metastrongylidae</taxon>
        <taxon>Parelaphostrongylus</taxon>
    </lineage>
</organism>
<accession>A0AAD5WGI6</accession>
<dbReference type="AlphaFoldDB" id="A0AAD5WGI6"/>
<comment type="caution">
    <text evidence="1">The sequence shown here is derived from an EMBL/GenBank/DDBJ whole genome shotgun (WGS) entry which is preliminary data.</text>
</comment>
<protein>
    <submittedName>
        <fullName evidence="1">Uncharacterized protein</fullName>
    </submittedName>
</protein>
<reference evidence="1" key="1">
    <citation type="submission" date="2021-06" db="EMBL/GenBank/DDBJ databases">
        <title>Parelaphostrongylus tenuis whole genome reference sequence.</title>
        <authorList>
            <person name="Garwood T.J."/>
            <person name="Larsen P.A."/>
            <person name="Fountain-Jones N.M."/>
            <person name="Garbe J.R."/>
            <person name="Macchietto M.G."/>
            <person name="Kania S.A."/>
            <person name="Gerhold R.W."/>
            <person name="Richards J.E."/>
            <person name="Wolf T.M."/>
        </authorList>
    </citation>
    <scope>NUCLEOTIDE SEQUENCE</scope>
    <source>
        <strain evidence="1">MNPRO001-30</strain>
        <tissue evidence="1">Meninges</tissue>
    </source>
</reference>
<gene>
    <name evidence="1" type="ORF">KIN20_030606</name>
</gene>
<dbReference type="Proteomes" id="UP001196413">
    <property type="component" value="Unassembled WGS sequence"/>
</dbReference>
<sequence>MGAQPERSSIASLRLGTSTSLKCDWYTAEVQSMIMAVTNWYSNRQIQFTHKKWPVKDRLESWTS</sequence>
<evidence type="ECO:0000313" key="2">
    <source>
        <dbReference type="Proteomes" id="UP001196413"/>
    </source>
</evidence>
<name>A0AAD5WGI6_PARTN</name>